<feature type="non-terminal residue" evidence="10">
    <location>
        <position position="1"/>
    </location>
</feature>
<feature type="transmembrane region" description="Helical" evidence="8">
    <location>
        <begin position="105"/>
        <end position="122"/>
    </location>
</feature>
<dbReference type="GO" id="GO:0005774">
    <property type="term" value="C:vacuolar membrane"/>
    <property type="evidence" value="ECO:0000318"/>
    <property type="project" value="GO_Central"/>
</dbReference>
<evidence type="ECO:0000256" key="1">
    <source>
        <dbReference type="ARBA" id="ARBA00004141"/>
    </source>
</evidence>
<dbReference type="InterPro" id="IPR013057">
    <property type="entry name" value="AA_transpt_TM"/>
</dbReference>
<evidence type="ECO:0000256" key="6">
    <source>
        <dbReference type="ARBA" id="ARBA00023136"/>
    </source>
</evidence>
<evidence type="ECO:0000259" key="9">
    <source>
        <dbReference type="Pfam" id="PF01490"/>
    </source>
</evidence>
<dbReference type="HOGENOM" id="CLU_009646_1_1_1"/>
<evidence type="ECO:0000256" key="7">
    <source>
        <dbReference type="ARBA" id="ARBA00049662"/>
    </source>
</evidence>
<comment type="subcellular location">
    <subcellularLocation>
        <location evidence="1">Membrane</location>
        <topology evidence="1">Multi-pass membrane protein</topology>
    </subcellularLocation>
</comment>
<sequence>SGVSTLASPYSMVTSGYVGVGICIGIGLFYWCGVLLMIGCMQYSGDISRYTLIASTAFPRWGRLITSLLFYLETLCTLLGFLIAVGDLAQSIPTHVHHFGLLNTREFATFVAMVVIVPATWFEKLSTVSFFSLCCTLGLLFVMVLTIYIGFFGGVGFKARIPLVRTSQISKSIGIYSFGYGSAPIYPSIYYSMRNQGSFTLVLSIAFGVFTAVFLLFGLLGSFMFGFTTAPLITQNLPSHLLASRLASWVSFVIPVSKFPLLMHPITSDIHEIIARKFTIQPKSLVSILIRVVVSSFTTLVIMAIALGLPKFAGIIEFVGSSIDMLLGVILPIVFYMKIYQFTLPRAHMVGLVIMLLVGICLAVTGTIASIKDILA</sequence>
<dbReference type="AlphaFoldDB" id="D8T4C3"/>
<accession>D8T4C3</accession>
<keyword evidence="5 8" id="KW-1133">Transmembrane helix</keyword>
<evidence type="ECO:0000313" key="10">
    <source>
        <dbReference type="EMBL" id="EFJ08544.1"/>
    </source>
</evidence>
<comment type="similarity">
    <text evidence="7">Belongs to the amino acid/polyamine transporter 2 family. Amino acid/auxin permease (AAAP) (TC 2.A.18.5) subfamily.</text>
</comment>
<evidence type="ECO:0000256" key="8">
    <source>
        <dbReference type="SAM" id="Phobius"/>
    </source>
</evidence>
<organism evidence="11">
    <name type="scientific">Selaginella moellendorffii</name>
    <name type="common">Spikemoss</name>
    <dbReference type="NCBI Taxonomy" id="88036"/>
    <lineage>
        <taxon>Eukaryota</taxon>
        <taxon>Viridiplantae</taxon>
        <taxon>Streptophyta</taxon>
        <taxon>Embryophyta</taxon>
        <taxon>Tracheophyta</taxon>
        <taxon>Lycopodiopsida</taxon>
        <taxon>Selaginellales</taxon>
        <taxon>Selaginellaceae</taxon>
        <taxon>Selaginella</taxon>
    </lineage>
</organism>
<evidence type="ECO:0000256" key="3">
    <source>
        <dbReference type="ARBA" id="ARBA00022692"/>
    </source>
</evidence>
<reference evidence="10 11" key="1">
    <citation type="journal article" date="2011" name="Science">
        <title>The Selaginella genome identifies genetic changes associated with the evolution of vascular plants.</title>
        <authorList>
            <person name="Banks J.A."/>
            <person name="Nishiyama T."/>
            <person name="Hasebe M."/>
            <person name="Bowman J.L."/>
            <person name="Gribskov M."/>
            <person name="dePamphilis C."/>
            <person name="Albert V.A."/>
            <person name="Aono N."/>
            <person name="Aoyama T."/>
            <person name="Ambrose B.A."/>
            <person name="Ashton N.W."/>
            <person name="Axtell M.J."/>
            <person name="Barker E."/>
            <person name="Barker M.S."/>
            <person name="Bennetzen J.L."/>
            <person name="Bonawitz N.D."/>
            <person name="Chapple C."/>
            <person name="Cheng C."/>
            <person name="Correa L.G."/>
            <person name="Dacre M."/>
            <person name="DeBarry J."/>
            <person name="Dreyer I."/>
            <person name="Elias M."/>
            <person name="Engstrom E.M."/>
            <person name="Estelle M."/>
            <person name="Feng L."/>
            <person name="Finet C."/>
            <person name="Floyd S.K."/>
            <person name="Frommer W.B."/>
            <person name="Fujita T."/>
            <person name="Gramzow L."/>
            <person name="Gutensohn M."/>
            <person name="Harholt J."/>
            <person name="Hattori M."/>
            <person name="Heyl A."/>
            <person name="Hirai T."/>
            <person name="Hiwatashi Y."/>
            <person name="Ishikawa M."/>
            <person name="Iwata M."/>
            <person name="Karol K.G."/>
            <person name="Koehler B."/>
            <person name="Kolukisaoglu U."/>
            <person name="Kubo M."/>
            <person name="Kurata T."/>
            <person name="Lalonde S."/>
            <person name="Li K."/>
            <person name="Li Y."/>
            <person name="Litt A."/>
            <person name="Lyons E."/>
            <person name="Manning G."/>
            <person name="Maruyama T."/>
            <person name="Michael T.P."/>
            <person name="Mikami K."/>
            <person name="Miyazaki S."/>
            <person name="Morinaga S."/>
            <person name="Murata T."/>
            <person name="Mueller-Roeber B."/>
            <person name="Nelson D.R."/>
            <person name="Obara M."/>
            <person name="Oguri Y."/>
            <person name="Olmstead R.G."/>
            <person name="Onodera N."/>
            <person name="Petersen B.L."/>
            <person name="Pils B."/>
            <person name="Prigge M."/>
            <person name="Rensing S.A."/>
            <person name="Riano-Pachon D.M."/>
            <person name="Roberts A.W."/>
            <person name="Sato Y."/>
            <person name="Scheller H.V."/>
            <person name="Schulz B."/>
            <person name="Schulz C."/>
            <person name="Shakirov E.V."/>
            <person name="Shibagaki N."/>
            <person name="Shinohara N."/>
            <person name="Shippen D.E."/>
            <person name="Soerensen I."/>
            <person name="Sotooka R."/>
            <person name="Sugimoto N."/>
            <person name="Sugita M."/>
            <person name="Sumikawa N."/>
            <person name="Tanurdzic M."/>
            <person name="Theissen G."/>
            <person name="Ulvskov P."/>
            <person name="Wakazuki S."/>
            <person name="Weng J.K."/>
            <person name="Willats W.W."/>
            <person name="Wipf D."/>
            <person name="Wolf P.G."/>
            <person name="Yang L."/>
            <person name="Zimmer A.D."/>
            <person name="Zhu Q."/>
            <person name="Mitros T."/>
            <person name="Hellsten U."/>
            <person name="Loque D."/>
            <person name="Otillar R."/>
            <person name="Salamov A."/>
            <person name="Schmutz J."/>
            <person name="Shapiro H."/>
            <person name="Lindquist E."/>
            <person name="Lucas S."/>
            <person name="Rokhsar D."/>
            <person name="Grigoriev I.V."/>
        </authorList>
    </citation>
    <scope>NUCLEOTIDE SEQUENCE [LARGE SCALE GENOMIC DNA]</scope>
</reference>
<feature type="transmembrane region" description="Helical" evidence="8">
    <location>
        <begin position="129"/>
        <end position="153"/>
    </location>
</feature>
<dbReference type="Proteomes" id="UP000001514">
    <property type="component" value="Unassembled WGS sequence"/>
</dbReference>
<keyword evidence="6 8" id="KW-0472">Membrane</keyword>
<dbReference type="PANTHER" id="PTHR22950">
    <property type="entry name" value="AMINO ACID TRANSPORTER"/>
    <property type="match status" value="1"/>
</dbReference>
<evidence type="ECO:0000313" key="11">
    <source>
        <dbReference type="Proteomes" id="UP000001514"/>
    </source>
</evidence>
<feature type="transmembrane region" description="Helical" evidence="8">
    <location>
        <begin position="61"/>
        <end position="85"/>
    </location>
</feature>
<dbReference type="GO" id="GO:0015179">
    <property type="term" value="F:L-amino acid transmembrane transporter activity"/>
    <property type="evidence" value="ECO:0000318"/>
    <property type="project" value="GO_Central"/>
</dbReference>
<gene>
    <name evidence="10" type="ORF">SELMODRAFT_131575</name>
</gene>
<keyword evidence="11" id="KW-1185">Reference proteome</keyword>
<keyword evidence="3 8" id="KW-0812">Transmembrane</keyword>
<feature type="transmembrane region" description="Helical" evidence="8">
    <location>
        <begin position="173"/>
        <end position="192"/>
    </location>
</feature>
<dbReference type="Gramene" id="EFJ08544">
    <property type="protein sequence ID" value="EFJ08544"/>
    <property type="gene ID" value="SELMODRAFT_131575"/>
</dbReference>
<evidence type="ECO:0000256" key="4">
    <source>
        <dbReference type="ARBA" id="ARBA00022970"/>
    </source>
</evidence>
<name>D8T4C3_SELML</name>
<feature type="transmembrane region" description="Helical" evidence="8">
    <location>
        <begin position="349"/>
        <end position="371"/>
    </location>
</feature>
<feature type="transmembrane region" description="Helical" evidence="8">
    <location>
        <begin position="16"/>
        <end position="40"/>
    </location>
</feature>
<feature type="transmembrane region" description="Helical" evidence="8">
    <location>
        <begin position="315"/>
        <end position="337"/>
    </location>
</feature>
<dbReference type="PANTHER" id="PTHR22950:SF692">
    <property type="entry name" value="TRANSMEMBRANE AMINO ACID TRANSPORTER FAMILY PROTEIN"/>
    <property type="match status" value="1"/>
</dbReference>
<dbReference type="Pfam" id="PF01490">
    <property type="entry name" value="Aa_trans"/>
    <property type="match status" value="1"/>
</dbReference>
<feature type="transmembrane region" description="Helical" evidence="8">
    <location>
        <begin position="288"/>
        <end position="309"/>
    </location>
</feature>
<keyword evidence="4" id="KW-0029">Amino-acid transport</keyword>
<dbReference type="EMBL" id="GL377673">
    <property type="protein sequence ID" value="EFJ08544.1"/>
    <property type="molecule type" value="Genomic_DNA"/>
</dbReference>
<dbReference type="GO" id="GO:0003333">
    <property type="term" value="P:amino acid transmembrane transport"/>
    <property type="evidence" value="ECO:0000318"/>
    <property type="project" value="GO_Central"/>
</dbReference>
<dbReference type="KEGG" id="smo:SELMODRAFT_131575"/>
<feature type="transmembrane region" description="Helical" evidence="8">
    <location>
        <begin position="246"/>
        <end position="267"/>
    </location>
</feature>
<evidence type="ECO:0000256" key="5">
    <source>
        <dbReference type="ARBA" id="ARBA00022989"/>
    </source>
</evidence>
<keyword evidence="2" id="KW-0813">Transport</keyword>
<feature type="transmembrane region" description="Helical" evidence="8">
    <location>
        <begin position="199"/>
        <end position="226"/>
    </location>
</feature>
<protein>
    <recommendedName>
        <fullName evidence="9">Amino acid transporter transmembrane domain-containing protein</fullName>
    </recommendedName>
</protein>
<proteinExistence type="inferred from homology"/>
<feature type="domain" description="Amino acid transporter transmembrane" evidence="9">
    <location>
        <begin position="4"/>
        <end position="371"/>
    </location>
</feature>
<evidence type="ECO:0000256" key="2">
    <source>
        <dbReference type="ARBA" id="ARBA00022448"/>
    </source>
</evidence>
<dbReference type="eggNOG" id="KOG1303">
    <property type="taxonomic scope" value="Eukaryota"/>
</dbReference>
<dbReference type="InParanoid" id="D8T4C3"/>